<sequence>MSDDTYTRYRPDNRDTVQRLRAWLMSRPSESWLFFFAGIVAGALLG</sequence>
<dbReference type="RefSeq" id="WP_180285366.1">
    <property type="nucleotide sequence ID" value="NZ_JABFDB010000028.1"/>
</dbReference>
<keyword evidence="1" id="KW-1133">Transmembrane helix</keyword>
<keyword evidence="1" id="KW-0472">Membrane</keyword>
<evidence type="ECO:0000313" key="2">
    <source>
        <dbReference type="EMBL" id="NYZ23594.1"/>
    </source>
</evidence>
<comment type="caution">
    <text evidence="2">The sequence shown here is derived from an EMBL/GenBank/DDBJ whole genome shotgun (WGS) entry which is preliminary data.</text>
</comment>
<gene>
    <name evidence="2" type="ORF">HND93_28175</name>
</gene>
<organism evidence="2 3">
    <name type="scientific">Azospirillum oleiclasticum</name>
    <dbReference type="NCBI Taxonomy" id="2735135"/>
    <lineage>
        <taxon>Bacteria</taxon>
        <taxon>Pseudomonadati</taxon>
        <taxon>Pseudomonadota</taxon>
        <taxon>Alphaproteobacteria</taxon>
        <taxon>Rhodospirillales</taxon>
        <taxon>Azospirillaceae</taxon>
        <taxon>Azospirillum</taxon>
    </lineage>
</organism>
<protein>
    <submittedName>
        <fullName evidence="2">Uncharacterized protein</fullName>
    </submittedName>
</protein>
<proteinExistence type="predicted"/>
<feature type="transmembrane region" description="Helical" evidence="1">
    <location>
        <begin position="29"/>
        <end position="45"/>
    </location>
</feature>
<keyword evidence="3" id="KW-1185">Reference proteome</keyword>
<name>A0ABX2TGV5_9PROT</name>
<accession>A0ABX2TGV5</accession>
<keyword evidence="1" id="KW-0812">Transmembrane</keyword>
<evidence type="ECO:0000313" key="3">
    <source>
        <dbReference type="Proteomes" id="UP000584642"/>
    </source>
</evidence>
<dbReference type="Proteomes" id="UP000584642">
    <property type="component" value="Unassembled WGS sequence"/>
</dbReference>
<evidence type="ECO:0000256" key="1">
    <source>
        <dbReference type="SAM" id="Phobius"/>
    </source>
</evidence>
<dbReference type="EMBL" id="JABFDB010000028">
    <property type="protein sequence ID" value="NYZ23594.1"/>
    <property type="molecule type" value="Genomic_DNA"/>
</dbReference>
<reference evidence="2 3" key="1">
    <citation type="submission" date="2020-05" db="EMBL/GenBank/DDBJ databases">
        <title>Azospirillum oleiclasticum sp. nov, a nitrogen-fixing and heavy crude oil-emulsifying bacterium isolated from the crude oil of Yumen Oilfield.</title>
        <authorList>
            <person name="Wu D."/>
            <person name="Cai M."/>
            <person name="Zhang X."/>
        </authorList>
    </citation>
    <scope>NUCLEOTIDE SEQUENCE [LARGE SCALE GENOMIC DNA]</scope>
    <source>
        <strain evidence="2 3">ROY-1-1-2</strain>
    </source>
</reference>